<protein>
    <submittedName>
        <fullName evidence="6">Glycosyltransferase</fullName>
    </submittedName>
</protein>
<evidence type="ECO:0000313" key="6">
    <source>
        <dbReference type="EMBL" id="TYK43737.1"/>
    </source>
</evidence>
<comment type="caution">
    <text evidence="6">The sequence shown here is derived from an EMBL/GenBank/DDBJ whole genome shotgun (WGS) entry which is preliminary data.</text>
</comment>
<dbReference type="PANTHER" id="PTHR43179">
    <property type="entry name" value="RHAMNOSYLTRANSFERASE WBBL"/>
    <property type="match status" value="1"/>
</dbReference>
<feature type="domain" description="Glycosyltransferase 2-like" evidence="5">
    <location>
        <begin position="7"/>
        <end position="114"/>
    </location>
</feature>
<reference evidence="6 7" key="1">
    <citation type="submission" date="2019-08" db="EMBL/GenBank/DDBJ databases">
        <title>Actinomadura sp. nov. CYP1-5 isolated from mountain soil.</title>
        <authorList>
            <person name="Songsumanus A."/>
            <person name="Kuncharoen N."/>
            <person name="Kudo T."/>
            <person name="Yuki M."/>
            <person name="Igarashi Y."/>
            <person name="Tanasupawat S."/>
        </authorList>
    </citation>
    <scope>NUCLEOTIDE SEQUENCE [LARGE SCALE GENOMIC DNA]</scope>
    <source>
        <strain evidence="6 7">CYP1-5</strain>
    </source>
</reference>
<gene>
    <name evidence="6" type="ORF">FXF68_36945</name>
</gene>
<keyword evidence="7" id="KW-1185">Reference proteome</keyword>
<dbReference type="InterPro" id="IPR001173">
    <property type="entry name" value="Glyco_trans_2-like"/>
</dbReference>
<evidence type="ECO:0000256" key="4">
    <source>
        <dbReference type="ARBA" id="ARBA00022679"/>
    </source>
</evidence>
<evidence type="ECO:0000256" key="1">
    <source>
        <dbReference type="ARBA" id="ARBA00004776"/>
    </source>
</evidence>
<organism evidence="6 7">
    <name type="scientific">Actinomadura decatromicini</name>
    <dbReference type="NCBI Taxonomy" id="2604572"/>
    <lineage>
        <taxon>Bacteria</taxon>
        <taxon>Bacillati</taxon>
        <taxon>Actinomycetota</taxon>
        <taxon>Actinomycetes</taxon>
        <taxon>Streptosporangiales</taxon>
        <taxon>Thermomonosporaceae</taxon>
        <taxon>Actinomadura</taxon>
    </lineage>
</organism>
<comment type="similarity">
    <text evidence="2">Belongs to the glycosyltransferase 2 family.</text>
</comment>
<keyword evidence="4 6" id="KW-0808">Transferase</keyword>
<dbReference type="InterPro" id="IPR029044">
    <property type="entry name" value="Nucleotide-diphossugar_trans"/>
</dbReference>
<keyword evidence="3" id="KW-0328">Glycosyltransferase</keyword>
<dbReference type="PANTHER" id="PTHR43179:SF12">
    <property type="entry name" value="GALACTOFURANOSYLTRANSFERASE GLFT2"/>
    <property type="match status" value="1"/>
</dbReference>
<evidence type="ECO:0000259" key="5">
    <source>
        <dbReference type="Pfam" id="PF00535"/>
    </source>
</evidence>
<accession>A0A5D3F3Y9</accession>
<name>A0A5D3F3Y9_9ACTN</name>
<dbReference type="Pfam" id="PF00535">
    <property type="entry name" value="Glycos_transf_2"/>
    <property type="match status" value="1"/>
</dbReference>
<comment type="pathway">
    <text evidence="1">Cell wall biogenesis; cell wall polysaccharide biosynthesis.</text>
</comment>
<dbReference type="Proteomes" id="UP000323505">
    <property type="component" value="Unassembled WGS sequence"/>
</dbReference>
<dbReference type="Gene3D" id="3.90.550.10">
    <property type="entry name" value="Spore Coat Polysaccharide Biosynthesis Protein SpsA, Chain A"/>
    <property type="match status" value="1"/>
</dbReference>
<evidence type="ECO:0000256" key="2">
    <source>
        <dbReference type="ARBA" id="ARBA00006739"/>
    </source>
</evidence>
<dbReference type="EMBL" id="VSRQ01000010">
    <property type="protein sequence ID" value="TYK43737.1"/>
    <property type="molecule type" value="Genomic_DNA"/>
</dbReference>
<sequence>MSPAVYAVVVTYNRRDLLTEALDALGRQTRPPDGVVVVDNASGDGTAGLVRDRFPDVDLVELAENTGGAGGFAAGIAHVLDTGRAGLLWLMDDDTVPEPGALGALLDARERAAAEPVLVASRVVWTDGRDHPMNTPRVKPGASRAELAAASAVGCRPIRSASFVSVLVDAAAVRERGLPVADYFLWNDDFEFTTRLLRGRSGLYCPASVVVHKTRTFGGADADPGDRFYYEVRNKVWLFTRSRGLAPGERVLYAGSSVRRWVRAYVRSADRAVLRRGLRTGLADGLRRRPRPTTEVISAAMRRYDP</sequence>
<dbReference type="RefSeq" id="WP_148767477.1">
    <property type="nucleotide sequence ID" value="NZ_VSRQ01000010.1"/>
</dbReference>
<evidence type="ECO:0000313" key="7">
    <source>
        <dbReference type="Proteomes" id="UP000323505"/>
    </source>
</evidence>
<dbReference type="GO" id="GO:0016757">
    <property type="term" value="F:glycosyltransferase activity"/>
    <property type="evidence" value="ECO:0007669"/>
    <property type="project" value="UniProtKB-KW"/>
</dbReference>
<dbReference type="SUPFAM" id="SSF53448">
    <property type="entry name" value="Nucleotide-diphospho-sugar transferases"/>
    <property type="match status" value="1"/>
</dbReference>
<dbReference type="AlphaFoldDB" id="A0A5D3F3Y9"/>
<proteinExistence type="inferred from homology"/>
<evidence type="ECO:0000256" key="3">
    <source>
        <dbReference type="ARBA" id="ARBA00022676"/>
    </source>
</evidence>